<protein>
    <submittedName>
        <fullName evidence="2">Peptidase family S41</fullName>
    </submittedName>
</protein>
<keyword evidence="3" id="KW-1185">Reference proteome</keyword>
<dbReference type="OrthoDB" id="6397760at2"/>
<dbReference type="Gene3D" id="3.90.226.10">
    <property type="entry name" value="2-enoyl-CoA Hydratase, Chain A, domain 1"/>
    <property type="match status" value="1"/>
</dbReference>
<reference evidence="2 3" key="1">
    <citation type="submission" date="2017-06" db="EMBL/GenBank/DDBJ databases">
        <authorList>
            <person name="Kim H.J."/>
            <person name="Triplett B.A."/>
        </authorList>
    </citation>
    <scope>NUCLEOTIDE SEQUENCE [LARGE SCALE GENOMIC DNA]</scope>
    <source>
        <strain evidence="2 3">DSM 25597</strain>
    </source>
</reference>
<dbReference type="GO" id="GO:0006508">
    <property type="term" value="P:proteolysis"/>
    <property type="evidence" value="ECO:0007669"/>
    <property type="project" value="InterPro"/>
</dbReference>
<feature type="domain" description="Tail specific protease" evidence="1">
    <location>
        <begin position="244"/>
        <end position="451"/>
    </location>
</feature>
<organism evidence="2 3">
    <name type="scientific">Dokdonia pacifica</name>
    <dbReference type="NCBI Taxonomy" id="1627892"/>
    <lineage>
        <taxon>Bacteria</taxon>
        <taxon>Pseudomonadati</taxon>
        <taxon>Bacteroidota</taxon>
        <taxon>Flavobacteriia</taxon>
        <taxon>Flavobacteriales</taxon>
        <taxon>Flavobacteriaceae</taxon>
        <taxon>Dokdonia</taxon>
    </lineage>
</organism>
<dbReference type="PROSITE" id="PS51257">
    <property type="entry name" value="PROKAR_LIPOPROTEIN"/>
    <property type="match status" value="1"/>
</dbReference>
<dbReference type="InterPro" id="IPR005151">
    <property type="entry name" value="Tail-specific_protease"/>
</dbReference>
<dbReference type="Proteomes" id="UP000198379">
    <property type="component" value="Unassembled WGS sequence"/>
</dbReference>
<evidence type="ECO:0000313" key="3">
    <source>
        <dbReference type="Proteomes" id="UP000198379"/>
    </source>
</evidence>
<dbReference type="RefSeq" id="WP_089372445.1">
    <property type="nucleotide sequence ID" value="NZ_BMEP01000006.1"/>
</dbReference>
<dbReference type="CDD" id="cd07563">
    <property type="entry name" value="Peptidase_S41_IRBP"/>
    <property type="match status" value="1"/>
</dbReference>
<dbReference type="AlphaFoldDB" id="A0A239AXN1"/>
<evidence type="ECO:0000259" key="1">
    <source>
        <dbReference type="SMART" id="SM00245"/>
    </source>
</evidence>
<dbReference type="EMBL" id="FZNY01000005">
    <property type="protein sequence ID" value="SNS00092.1"/>
    <property type="molecule type" value="Genomic_DNA"/>
</dbReference>
<dbReference type="PANTHER" id="PTHR11261:SF3">
    <property type="entry name" value="RETINOL-BINDING PROTEIN 3"/>
    <property type="match status" value="1"/>
</dbReference>
<sequence>MKTTILSLVLIILFACSEKLDEQLKSSPLEYTISKDKKGVNTKILGVWKSIGNGYYLEATKDHILVYSYTENFCYKEKNEYLEGLLNSQSQFIKSKDTLSIYLTDYGEKTKELQTKKDFVRIERLPSHCLKIDEIKSLNVNDLHKLYLESLKENYAFSQKRNLNWDSIYNTKKHHTLTKDELFETLGNIAILTKDQHTKVIANDSTSLQYRITPTAELVKEAFYEQSKITNLNNYYNLFFKTNYKNITEDILQGKGNKIANNKIEWGSVHQDIGYIHIHSFAGFFEEPISRKQQIDSLNMYMKHIITSFQEKEAIIIDVSFNFGGYDASALTIASYFTEEPVFAYTSQVFNNGEFYNEDGVIVYPAKSISYTKPVYIVMTDISRSAAEGFVMMMRELPNVTIIGTNTLGTLSGMLGKSIGPYYTTVSNQRLMTHKQEYYEVTGVPPDINKIIFSKETILNSHKIAIQDIIKSTLIIETNK</sequence>
<dbReference type="SUPFAM" id="SSF52096">
    <property type="entry name" value="ClpP/crotonase"/>
    <property type="match status" value="1"/>
</dbReference>
<dbReference type="SMART" id="SM00245">
    <property type="entry name" value="TSPc"/>
    <property type="match status" value="1"/>
</dbReference>
<gene>
    <name evidence="2" type="ORF">SAMN06265376_105189</name>
</gene>
<dbReference type="Gene3D" id="3.30.750.44">
    <property type="match status" value="1"/>
</dbReference>
<dbReference type="PANTHER" id="PTHR11261">
    <property type="entry name" value="INTERPHOTORECEPTOR RETINOID-BINDING PROTEIN"/>
    <property type="match status" value="1"/>
</dbReference>
<accession>A0A239AXN1</accession>
<proteinExistence type="predicted"/>
<evidence type="ECO:0000313" key="2">
    <source>
        <dbReference type="EMBL" id="SNS00092.1"/>
    </source>
</evidence>
<dbReference type="Pfam" id="PF03572">
    <property type="entry name" value="Peptidase_S41"/>
    <property type="match status" value="1"/>
</dbReference>
<dbReference type="GO" id="GO:0008236">
    <property type="term" value="F:serine-type peptidase activity"/>
    <property type="evidence" value="ECO:0007669"/>
    <property type="project" value="InterPro"/>
</dbReference>
<name>A0A239AXN1_9FLAO</name>
<dbReference type="InterPro" id="IPR029045">
    <property type="entry name" value="ClpP/crotonase-like_dom_sf"/>
</dbReference>